<proteinExistence type="predicted"/>
<dbReference type="EMBL" id="GEDG01042527">
    <property type="protein sequence ID" value="JAP06186.1"/>
    <property type="molecule type" value="Transcribed_RNA"/>
</dbReference>
<organism evidence="2">
    <name type="scientific">Solanum chacoense</name>
    <name type="common">Chaco potato</name>
    <dbReference type="NCBI Taxonomy" id="4108"/>
    <lineage>
        <taxon>Eukaryota</taxon>
        <taxon>Viridiplantae</taxon>
        <taxon>Streptophyta</taxon>
        <taxon>Embryophyta</taxon>
        <taxon>Tracheophyta</taxon>
        <taxon>Spermatophyta</taxon>
        <taxon>Magnoliopsida</taxon>
        <taxon>eudicotyledons</taxon>
        <taxon>Gunneridae</taxon>
        <taxon>Pentapetalae</taxon>
        <taxon>asterids</taxon>
        <taxon>lamiids</taxon>
        <taxon>Solanales</taxon>
        <taxon>Solanaceae</taxon>
        <taxon>Solanoideae</taxon>
        <taxon>Solaneae</taxon>
        <taxon>Solanum</taxon>
    </lineage>
</organism>
<name>A0A0V0GE06_SOLCH</name>
<keyword evidence="1" id="KW-0812">Transmembrane</keyword>
<evidence type="ECO:0000256" key="1">
    <source>
        <dbReference type="SAM" id="Phobius"/>
    </source>
</evidence>
<dbReference type="AlphaFoldDB" id="A0A0V0GE06"/>
<evidence type="ECO:0000313" key="2">
    <source>
        <dbReference type="EMBL" id="JAP06186.1"/>
    </source>
</evidence>
<keyword evidence="1" id="KW-0472">Membrane</keyword>
<keyword evidence="1" id="KW-1133">Transmembrane helix</keyword>
<reference evidence="2" key="1">
    <citation type="submission" date="2015-12" db="EMBL/GenBank/DDBJ databases">
        <title>Gene expression during late stages of embryo sac development: a critical building block for successful pollen-pistil interactions.</title>
        <authorList>
            <person name="Liu Y."/>
            <person name="Joly V."/>
            <person name="Sabar M."/>
            <person name="Matton D.P."/>
        </authorList>
    </citation>
    <scope>NUCLEOTIDE SEQUENCE</scope>
</reference>
<protein>
    <submittedName>
        <fullName evidence="2">Putative ovule protein</fullName>
    </submittedName>
</protein>
<sequence length="66" mass="7567">AYKVSHYLESTSKFLKQNKQLHIVSVKSGVLSLIKVKTRVKAMCTFKFILMVLLLVCVCVYTFNLL</sequence>
<feature type="non-terminal residue" evidence="2">
    <location>
        <position position="1"/>
    </location>
</feature>
<accession>A0A0V0GE06</accession>
<feature type="transmembrane region" description="Helical" evidence="1">
    <location>
        <begin position="44"/>
        <end position="63"/>
    </location>
</feature>